<evidence type="ECO:0000313" key="2">
    <source>
        <dbReference type="Proteomes" id="UP001594351"/>
    </source>
</evidence>
<comment type="caution">
    <text evidence="1">The sequence shown here is derived from an EMBL/GenBank/DDBJ whole genome shotgun (WGS) entry which is preliminary data.</text>
</comment>
<organism evidence="1 2">
    <name type="scientific">candidate division CSSED10-310 bacterium</name>
    <dbReference type="NCBI Taxonomy" id="2855610"/>
    <lineage>
        <taxon>Bacteria</taxon>
        <taxon>Bacteria division CSSED10-310</taxon>
    </lineage>
</organism>
<proteinExistence type="predicted"/>
<accession>A0ABV6YUV3</accession>
<evidence type="ECO:0000313" key="1">
    <source>
        <dbReference type="EMBL" id="MFC1849987.1"/>
    </source>
</evidence>
<dbReference type="EMBL" id="JBHPBY010000070">
    <property type="protein sequence ID" value="MFC1849987.1"/>
    <property type="molecule type" value="Genomic_DNA"/>
</dbReference>
<dbReference type="Gene3D" id="3.20.20.370">
    <property type="entry name" value="Glycoside hydrolase/deacetylase"/>
    <property type="match status" value="1"/>
</dbReference>
<evidence type="ECO:0008006" key="3">
    <source>
        <dbReference type="Google" id="ProtNLM"/>
    </source>
</evidence>
<name>A0ABV6YUV3_UNCC1</name>
<gene>
    <name evidence="1" type="ORF">ACFL27_07340</name>
</gene>
<keyword evidence="2" id="KW-1185">Reference proteome</keyword>
<reference evidence="1 2" key="1">
    <citation type="submission" date="2024-09" db="EMBL/GenBank/DDBJ databases">
        <title>Laminarin stimulates single cell rates of sulfate reduction while oxygen inhibits transcriptomic activity in coastal marine sediment.</title>
        <authorList>
            <person name="Lindsay M."/>
            <person name="Orcutt B."/>
            <person name="Emerson D."/>
            <person name="Stepanauskas R."/>
            <person name="D'Angelo T."/>
        </authorList>
    </citation>
    <scope>NUCLEOTIDE SEQUENCE [LARGE SCALE GENOMIC DNA]</scope>
    <source>
        <strain evidence="1">SAG AM-311-K15</strain>
    </source>
</reference>
<dbReference type="Proteomes" id="UP001594351">
    <property type="component" value="Unassembled WGS sequence"/>
</dbReference>
<protein>
    <recommendedName>
        <fullName evidence="3">NodB homology domain-containing protein</fullName>
    </recommendedName>
</protein>
<sequence>MMTHLLVLTIDTDPDGLSGPVVNRAAISWESLNRSNDLLLKLEKFGAEIGLQIPITWFIRADGQLRKIWGKSGQLLEEFNGLWKIARVRGDELSWHPHLYRCQQDVVELISDPNEASDEIERLWYELSDYDFKVGSFRNGEGWHHPKTYKTVERLGFEIDSTAIPGRRAIPPHPMDWLGAPNCPYFPMSADLRKPGEARPLLEIPMNTWQIKAPYDKSPQLRCMNPAVHEELFNTSLLTWGALIRQLEEGIHVWVLVLHPDDALGNSTNDSLYARSTETVCQNLMRLYLLASETGDRVEFVTISEAGKRWRKYAGALS</sequence>